<dbReference type="Proteomes" id="UP000515163">
    <property type="component" value="Unplaced"/>
</dbReference>
<evidence type="ECO:0000256" key="1">
    <source>
        <dbReference type="SAM" id="MobiDB-lite"/>
    </source>
</evidence>
<keyword evidence="2" id="KW-0732">Signal</keyword>
<accession>A0A6P8IBI9</accession>
<reference evidence="4" key="1">
    <citation type="submission" date="2025-08" db="UniProtKB">
        <authorList>
            <consortium name="RefSeq"/>
        </authorList>
    </citation>
    <scope>IDENTIFICATION</scope>
    <source>
        <tissue evidence="4">Tentacle</tissue>
    </source>
</reference>
<sequence length="287" mass="33347">MVRLEVVIALMFLTLVFGGFVTSDLVEDEDASLNEELKGPKDDNLAKKFKWRRCRRQSDCGAGYFCRWYWCYPKRSCSGHMHCDLNSYCDTRDRVCKPGKRRCRSHRHCRSSYLYCKNNQCERKQCFRHYQCPSGQICQRPGVCVNYVQTCKRHRDCKVSGYICINDLCKKRQCYRDNECQFGHQCVTPGLCQLRQGYCLDKSNCPSNQCCLKRWNNVKVGMCTYLQRPGHWCDVQEKFSCPCVEGHTCRKNWIWGTCVYAPTTSPPRPTTVEPTEEPGSGSGDFEV</sequence>
<dbReference type="KEGG" id="aten:116298500"/>
<dbReference type="OrthoDB" id="10279824at2759"/>
<evidence type="ECO:0000256" key="2">
    <source>
        <dbReference type="SAM" id="SignalP"/>
    </source>
</evidence>
<dbReference type="GeneID" id="116298500"/>
<protein>
    <submittedName>
        <fullName evidence="4">Fibulin-1-like</fullName>
    </submittedName>
</protein>
<feature type="chain" id="PRO_5027754521" evidence="2">
    <location>
        <begin position="19"/>
        <end position="287"/>
    </location>
</feature>
<dbReference type="AlphaFoldDB" id="A0A6P8IBI9"/>
<evidence type="ECO:0000313" key="3">
    <source>
        <dbReference type="Proteomes" id="UP000515163"/>
    </source>
</evidence>
<gene>
    <name evidence="4" type="primary">LOC116298500</name>
</gene>
<proteinExistence type="predicted"/>
<dbReference type="InParanoid" id="A0A6P8IBI9"/>
<organism evidence="3 4">
    <name type="scientific">Actinia tenebrosa</name>
    <name type="common">Australian red waratah sea anemone</name>
    <dbReference type="NCBI Taxonomy" id="6105"/>
    <lineage>
        <taxon>Eukaryota</taxon>
        <taxon>Metazoa</taxon>
        <taxon>Cnidaria</taxon>
        <taxon>Anthozoa</taxon>
        <taxon>Hexacorallia</taxon>
        <taxon>Actiniaria</taxon>
        <taxon>Actiniidae</taxon>
        <taxon>Actinia</taxon>
    </lineage>
</organism>
<name>A0A6P8IBI9_ACTTE</name>
<keyword evidence="3" id="KW-1185">Reference proteome</keyword>
<feature type="signal peptide" evidence="2">
    <location>
        <begin position="1"/>
        <end position="18"/>
    </location>
</feature>
<evidence type="ECO:0000313" key="4">
    <source>
        <dbReference type="RefSeq" id="XP_031562862.1"/>
    </source>
</evidence>
<dbReference type="RefSeq" id="XP_031562862.1">
    <property type="nucleotide sequence ID" value="XM_031707002.1"/>
</dbReference>
<feature type="region of interest" description="Disordered" evidence="1">
    <location>
        <begin position="267"/>
        <end position="287"/>
    </location>
</feature>